<organism evidence="1 2">
    <name type="scientific">Hibiscus syriacus</name>
    <name type="common">Rose of Sharon</name>
    <dbReference type="NCBI Taxonomy" id="106335"/>
    <lineage>
        <taxon>Eukaryota</taxon>
        <taxon>Viridiplantae</taxon>
        <taxon>Streptophyta</taxon>
        <taxon>Embryophyta</taxon>
        <taxon>Tracheophyta</taxon>
        <taxon>Spermatophyta</taxon>
        <taxon>Magnoliopsida</taxon>
        <taxon>eudicotyledons</taxon>
        <taxon>Gunneridae</taxon>
        <taxon>Pentapetalae</taxon>
        <taxon>rosids</taxon>
        <taxon>malvids</taxon>
        <taxon>Malvales</taxon>
        <taxon>Malvaceae</taxon>
        <taxon>Malvoideae</taxon>
        <taxon>Hibiscus</taxon>
    </lineage>
</organism>
<sequence length="140" mass="15625">MGHFPACVILHSLNGLPEVVAQLTQLGSYFSFSGHLMPLEEDNATEIVKRCLLDRILLETDAPDALPTYPIYFVPRNYTLNQPANVQRVLIYVASLQEMSEEELTDISYNNAVRVFSSKVQNSMSMPMGTAAVSLLFNQL</sequence>
<dbReference type="Gene3D" id="3.20.20.140">
    <property type="entry name" value="Metal-dependent hydrolases"/>
    <property type="match status" value="1"/>
</dbReference>
<keyword evidence="1" id="KW-0378">Hydrolase</keyword>
<dbReference type="InterPro" id="IPR001130">
    <property type="entry name" value="TatD-like"/>
</dbReference>
<evidence type="ECO:0000313" key="1">
    <source>
        <dbReference type="EMBL" id="KAE8707874.1"/>
    </source>
</evidence>
<dbReference type="AlphaFoldDB" id="A0A6A3AT80"/>
<dbReference type="InterPro" id="IPR032466">
    <property type="entry name" value="Metal_Hydrolase"/>
</dbReference>
<dbReference type="EMBL" id="VEPZ02000958">
    <property type="protein sequence ID" value="KAE8707874.1"/>
    <property type="molecule type" value="Genomic_DNA"/>
</dbReference>
<name>A0A6A3AT80_HIBSY</name>
<protein>
    <submittedName>
        <fullName evidence="1">Ubiquitin carboxyl-terminal hydrolase family protein</fullName>
    </submittedName>
</protein>
<keyword evidence="2" id="KW-1185">Reference proteome</keyword>
<dbReference type="SUPFAM" id="SSF51556">
    <property type="entry name" value="Metallo-dependent hydrolases"/>
    <property type="match status" value="1"/>
</dbReference>
<dbReference type="Pfam" id="PF01026">
    <property type="entry name" value="TatD_DNase"/>
    <property type="match status" value="1"/>
</dbReference>
<gene>
    <name evidence="1" type="ORF">F3Y22_tig00110372pilonHSYRG00239</name>
</gene>
<dbReference type="GO" id="GO:0016788">
    <property type="term" value="F:hydrolase activity, acting on ester bonds"/>
    <property type="evidence" value="ECO:0007669"/>
    <property type="project" value="InterPro"/>
</dbReference>
<reference evidence="1" key="1">
    <citation type="submission" date="2019-09" db="EMBL/GenBank/DDBJ databases">
        <title>Draft genome information of white flower Hibiscus syriacus.</title>
        <authorList>
            <person name="Kim Y.-M."/>
        </authorList>
    </citation>
    <scope>NUCLEOTIDE SEQUENCE [LARGE SCALE GENOMIC DNA]</scope>
    <source>
        <strain evidence="1">YM2019G1</strain>
    </source>
</reference>
<dbReference type="PANTHER" id="PTHR47176:SF3">
    <property type="entry name" value="RELATED DNASE, PUTATIVE-RELATED"/>
    <property type="match status" value="1"/>
</dbReference>
<dbReference type="Proteomes" id="UP000436088">
    <property type="component" value="Unassembled WGS sequence"/>
</dbReference>
<proteinExistence type="predicted"/>
<comment type="caution">
    <text evidence="1">The sequence shown here is derived from an EMBL/GenBank/DDBJ whole genome shotgun (WGS) entry which is preliminary data.</text>
</comment>
<evidence type="ECO:0000313" key="2">
    <source>
        <dbReference type="Proteomes" id="UP000436088"/>
    </source>
</evidence>
<dbReference type="PANTHER" id="PTHR47176">
    <property type="entry name" value="OSJNBA0020J04.13 PROTEIN"/>
    <property type="match status" value="1"/>
</dbReference>
<accession>A0A6A3AT80</accession>